<feature type="repeat" description="ANK" evidence="3">
    <location>
        <begin position="552"/>
        <end position="584"/>
    </location>
</feature>
<sequence>MEKEIEIKIKNEYPQLFKNAKTNEEKQKLFEQIINEENLYRKLFAKERETSKEIQDPHLMLVDTYKNLDIYEFTQETEEEKKIPKLFLQDQTISNKKCINSFDEFKRNFEVFTEGQFRFLNWKNCFVAGGSILASLMPIPDKFDESNLTRRNYFHDEAYSNSDVDIFLYGINDPEEANEKLKEIFKTISETIPFKAIAFRSRHAVTIVSQYPYRHIQIILRLYKSISEILMGFDVDSCSCGFDGEKVWMTPRCHNSLIHRYNTIDMTRRSPTYETRLAKYGSRGFSVLVPFLDRSKIDISLYERRIDRVHGLAKLLLLEQLQTSRQHTIFKEFSRLRRLRPPSDVHPSVWGYLHPSLKEDKKYVDSQENESDYSVVFLPWGKEWNAEAIQKVMYRKDMVLNSSWYDPDRKFHTHPCFFGTAEEIIGDCCGAENCSNINLDEELGPSHMYVNGDISWMTVDPGQQSIGSFHPITDEDWCKDAYIPENFDLLFQSISEKNHEKLHQLLTADSSNINKKDYVGRAPIHLAVLYNSIECVKVLIDFGAKLSFKMIDGRSPIHLAAQYGYSDILEIILDKLNEIKNQNNENINIEDEKEKEDYQQFSLKKLIEMRIKKTDSQLFGFDPSLEVVDEKFDVNQEDWDLRMTPLHYAIFFGNIKCIDLLIDKGGADIDKMLNYKQDQRIVSQYFPLSFALLGKQYEVAQHLLERNVDLLQKDLQGQNILHKICARVDLKFLKIVMDFAKKNQIELEWVSRNFTTPLDSLMSQLPENPLKHIKVPLAIKETKDEIIKSLDLTNSENQFNKHYEMVLFLIKESPLKTQLRIEDVPKHLFRPNENKETVLRNRSSLPLISCNGSFHLIKFFIENGADINAFSSSAETILDRVQIKIKEVQESIDENTKSIRQLPLLKKEIIMKKLSKMEPKSFIYNELESYCKNLEIEAEQFSFYSFPDYSLSFENDNLIEDEKKPLIKNFAFNALQREQTRLELLKEIEEYLKSKNAKNFVDIELNPDSVDSYLITQQTNMKNPSSWEYRRRYVSYTSSYRTEFDNISRVLENETSIDKQFPVRFFSLSESIFGHYINSSCYVDNLQPMYLELFEAVSKGDIETVENLTIKKPIGEQLQIASYVEYSRRTPLHIAVENNHPQMLRKLIEILTLQFTPLQNEAETTKYLPMINNQDLIRMKKHMKPRYHVDQLGQKKYQPVDELRNIEQEMKELNCVISPSTTITSSSALHMNVLDLAIEKNNFECCEIILESCQKLDKSGNQVSYEKTLLQHAQHTITYKILFQVYKFIPFEHAIQKGNIKVAQKLLEFGGVYSKETKNPKTYKGLNIDGKKHRWHQEHYEHEYVRSKNALFIASYFNQPESIEYLVDEAKKQWKNLFSEKLETHQFPESLSLEPQENWEYSAMHYAVSNKSLKAIEAIVKHDEFDLLNAPLKNGLTPLMMASILGDHEVVDLLLKLGAKVELTDPSGWTALHYCCGFNSHECIKVFMKHLSKEQLNIPTKYFAHSPLMISAFGKNVESVDVLLSDPRFNIFEQDNFGNTALHYAVIQSHLEIIKKLLPEKIENPQAYLKENTVGMTVLDYAVMAMSNLFQYRIFRYNRPLLEQKLENECFEYVAKVLGLQRKIVHLFEAQKSFDEIANQFLVRKECAQSTFSRHIYFPTRISRLRF</sequence>
<feature type="repeat" description="ANK" evidence="3">
    <location>
        <begin position="1537"/>
        <end position="1558"/>
    </location>
</feature>
<keyword evidence="4" id="KW-0175">Coiled coil</keyword>
<dbReference type="Pfam" id="PF12796">
    <property type="entry name" value="Ank_2"/>
    <property type="match status" value="4"/>
</dbReference>
<keyword evidence="2 3" id="KW-0040">ANK repeat</keyword>
<protein>
    <submittedName>
        <fullName evidence="5">Ankyrin repeat ph and sec7 domain containing protein secg-related</fullName>
    </submittedName>
</protein>
<dbReference type="OrthoDB" id="2153474at2759"/>
<gene>
    <name evidence="5" type="ORF">M0811_04872</name>
</gene>
<feature type="coiled-coil region" evidence="4">
    <location>
        <begin position="572"/>
        <end position="599"/>
    </location>
</feature>
<reference evidence="5" key="1">
    <citation type="submission" date="2022-10" db="EMBL/GenBank/DDBJ databases">
        <title>Novel sulphate-reducing endosymbionts in the free-living metamonad Anaeramoeba.</title>
        <authorList>
            <person name="Jerlstrom-Hultqvist J."/>
            <person name="Cepicka I."/>
            <person name="Gallot-Lavallee L."/>
            <person name="Salas-Leiva D."/>
            <person name="Curtis B.A."/>
            <person name="Zahonova K."/>
            <person name="Pipaliya S."/>
            <person name="Dacks J."/>
            <person name="Roger A.J."/>
        </authorList>
    </citation>
    <scope>NUCLEOTIDE SEQUENCE</scope>
    <source>
        <strain evidence="5">BMAN</strain>
    </source>
</reference>
<dbReference type="Pfam" id="PF00023">
    <property type="entry name" value="Ank"/>
    <property type="match status" value="1"/>
</dbReference>
<keyword evidence="1" id="KW-0677">Repeat</keyword>
<evidence type="ECO:0000256" key="1">
    <source>
        <dbReference type="ARBA" id="ARBA00022737"/>
    </source>
</evidence>
<evidence type="ECO:0000313" key="6">
    <source>
        <dbReference type="Proteomes" id="UP001149090"/>
    </source>
</evidence>
<dbReference type="PROSITE" id="PS50297">
    <property type="entry name" value="ANK_REP_REGION"/>
    <property type="match status" value="6"/>
</dbReference>
<feature type="repeat" description="ANK" evidence="3">
    <location>
        <begin position="641"/>
        <end position="665"/>
    </location>
</feature>
<feature type="repeat" description="ANK" evidence="3">
    <location>
        <begin position="519"/>
        <end position="551"/>
    </location>
</feature>
<dbReference type="PANTHER" id="PTHR24198">
    <property type="entry name" value="ANKYRIN REPEAT AND PROTEIN KINASE DOMAIN-CONTAINING PROTEIN"/>
    <property type="match status" value="1"/>
</dbReference>
<dbReference type="Proteomes" id="UP001149090">
    <property type="component" value="Unassembled WGS sequence"/>
</dbReference>
<feature type="repeat" description="ANK" evidence="3">
    <location>
        <begin position="1127"/>
        <end position="1149"/>
    </location>
</feature>
<evidence type="ECO:0000256" key="2">
    <source>
        <dbReference type="ARBA" id="ARBA00023043"/>
    </source>
</evidence>
<organism evidence="5 6">
    <name type="scientific">Anaeramoeba ignava</name>
    <name type="common">Anaerobic marine amoeba</name>
    <dbReference type="NCBI Taxonomy" id="1746090"/>
    <lineage>
        <taxon>Eukaryota</taxon>
        <taxon>Metamonada</taxon>
        <taxon>Anaeramoebidae</taxon>
        <taxon>Anaeramoeba</taxon>
    </lineage>
</organism>
<dbReference type="PROSITE" id="PS50088">
    <property type="entry name" value="ANK_REPEAT"/>
    <property type="match status" value="7"/>
</dbReference>
<dbReference type="SUPFAM" id="SSF48403">
    <property type="entry name" value="Ankyrin repeat"/>
    <property type="match status" value="4"/>
</dbReference>
<comment type="caution">
    <text evidence="5">The sequence shown here is derived from an EMBL/GenBank/DDBJ whole genome shotgun (WGS) entry which is preliminary data.</text>
</comment>
<proteinExistence type="predicted"/>
<dbReference type="InterPro" id="IPR036770">
    <property type="entry name" value="Ankyrin_rpt-contain_sf"/>
</dbReference>
<keyword evidence="6" id="KW-1185">Reference proteome</keyword>
<accession>A0A9Q0LT93</accession>
<evidence type="ECO:0000313" key="5">
    <source>
        <dbReference type="EMBL" id="KAJ5078547.1"/>
    </source>
</evidence>
<evidence type="ECO:0000256" key="3">
    <source>
        <dbReference type="PROSITE-ProRule" id="PRU00023"/>
    </source>
</evidence>
<feature type="repeat" description="ANK" evidence="3">
    <location>
        <begin position="1434"/>
        <end position="1466"/>
    </location>
</feature>
<evidence type="ECO:0000256" key="4">
    <source>
        <dbReference type="SAM" id="Coils"/>
    </source>
</evidence>
<dbReference type="EMBL" id="JAPDFW010000053">
    <property type="protein sequence ID" value="KAJ5078547.1"/>
    <property type="molecule type" value="Genomic_DNA"/>
</dbReference>
<dbReference type="SMART" id="SM00248">
    <property type="entry name" value="ANK"/>
    <property type="match status" value="16"/>
</dbReference>
<feature type="repeat" description="ANK" evidence="3">
    <location>
        <begin position="840"/>
        <end position="872"/>
    </location>
</feature>
<dbReference type="Gene3D" id="1.25.40.20">
    <property type="entry name" value="Ankyrin repeat-containing domain"/>
    <property type="match status" value="5"/>
</dbReference>
<dbReference type="PANTHER" id="PTHR24198:SF165">
    <property type="entry name" value="ANKYRIN REPEAT-CONTAINING PROTEIN-RELATED"/>
    <property type="match status" value="1"/>
</dbReference>
<dbReference type="PRINTS" id="PR01415">
    <property type="entry name" value="ANKYRIN"/>
</dbReference>
<dbReference type="InterPro" id="IPR002110">
    <property type="entry name" value="Ankyrin_rpt"/>
</dbReference>
<name>A0A9Q0LT93_ANAIG</name>